<evidence type="ECO:0000259" key="3">
    <source>
        <dbReference type="Pfam" id="PF05532"/>
    </source>
</evidence>
<evidence type="ECO:0000256" key="2">
    <source>
        <dbReference type="SAM" id="MobiDB-lite"/>
    </source>
</evidence>
<dbReference type="InterPro" id="IPR008462">
    <property type="entry name" value="CsbD"/>
</dbReference>
<organism evidence="4 5">
    <name type="scientific">Streptacidiphilus jiangxiensis</name>
    <dbReference type="NCBI Taxonomy" id="235985"/>
    <lineage>
        <taxon>Bacteria</taxon>
        <taxon>Bacillati</taxon>
        <taxon>Actinomycetota</taxon>
        <taxon>Actinomycetes</taxon>
        <taxon>Kitasatosporales</taxon>
        <taxon>Streptomycetaceae</taxon>
        <taxon>Streptacidiphilus</taxon>
    </lineage>
</organism>
<accession>A0A1H7NXB9</accession>
<dbReference type="AlphaFoldDB" id="A0A1H7NXB9"/>
<dbReference type="InterPro" id="IPR036629">
    <property type="entry name" value="YjbJ_sf"/>
</dbReference>
<proteinExistence type="inferred from homology"/>
<dbReference type="Pfam" id="PF05532">
    <property type="entry name" value="CsbD"/>
    <property type="match status" value="1"/>
</dbReference>
<keyword evidence="5" id="KW-1185">Reference proteome</keyword>
<feature type="compositionally biased region" description="Basic and acidic residues" evidence="2">
    <location>
        <begin position="31"/>
        <end position="41"/>
    </location>
</feature>
<evidence type="ECO:0000313" key="5">
    <source>
        <dbReference type="Proteomes" id="UP000183015"/>
    </source>
</evidence>
<dbReference type="eggNOG" id="COG3237">
    <property type="taxonomic scope" value="Bacteria"/>
</dbReference>
<dbReference type="Proteomes" id="UP000183015">
    <property type="component" value="Unassembled WGS sequence"/>
</dbReference>
<name>A0A1H7NXB9_STRJI</name>
<sequence length="57" mass="5784">MSAGKKIKHTATTAKGKAKEAAGKAVGNERLVAKGKGEQIKGDAAQAGQKAKDALKH</sequence>
<feature type="region of interest" description="Disordered" evidence="2">
    <location>
        <begin position="1"/>
        <end position="57"/>
    </location>
</feature>
<gene>
    <name evidence="4" type="ORF">SAMN05414137_107108</name>
</gene>
<evidence type="ECO:0000313" key="4">
    <source>
        <dbReference type="EMBL" id="SEL27884.1"/>
    </source>
</evidence>
<dbReference type="SUPFAM" id="SSF69047">
    <property type="entry name" value="Hypothetical protein YjbJ"/>
    <property type="match status" value="1"/>
</dbReference>
<dbReference type="STRING" id="235985.SAMN05414137_107108"/>
<reference evidence="5" key="1">
    <citation type="submission" date="2016-10" db="EMBL/GenBank/DDBJ databases">
        <authorList>
            <person name="Varghese N."/>
        </authorList>
    </citation>
    <scope>NUCLEOTIDE SEQUENCE [LARGE SCALE GENOMIC DNA]</scope>
    <source>
        <strain evidence="5">DSM 45096 / BCRC 16803 / CGMCC 4.1857 / CIP 109030 / JCM 12277 / KCTC 19219 / NBRC 100920 / 33214</strain>
    </source>
</reference>
<evidence type="ECO:0000256" key="1">
    <source>
        <dbReference type="ARBA" id="ARBA00009129"/>
    </source>
</evidence>
<feature type="domain" description="CsbD-like" evidence="3">
    <location>
        <begin position="6"/>
        <end position="57"/>
    </location>
</feature>
<protein>
    <submittedName>
        <fullName evidence="4">CsbD-like</fullName>
    </submittedName>
</protein>
<comment type="similarity">
    <text evidence="1">Belongs to the UPF0337 (CsbD) family.</text>
</comment>
<dbReference type="RefSeq" id="WP_042444855.1">
    <property type="nucleotide sequence ID" value="NZ_BBPN01000008.1"/>
</dbReference>
<dbReference type="EMBL" id="FOAZ01000007">
    <property type="protein sequence ID" value="SEL27884.1"/>
    <property type="molecule type" value="Genomic_DNA"/>
</dbReference>